<dbReference type="Pfam" id="PF00134">
    <property type="entry name" value="Cyclin_N"/>
    <property type="match status" value="1"/>
</dbReference>
<dbReference type="InterPro" id="IPR036915">
    <property type="entry name" value="Cyclin-like_sf"/>
</dbReference>
<dbReference type="SUPFAM" id="SSF47954">
    <property type="entry name" value="Cyclin-like"/>
    <property type="match status" value="2"/>
</dbReference>
<dbReference type="Proteomes" id="UP001479436">
    <property type="component" value="Unassembled WGS sequence"/>
</dbReference>
<keyword evidence="6" id="KW-1185">Reference proteome</keyword>
<evidence type="ECO:0000313" key="6">
    <source>
        <dbReference type="Proteomes" id="UP001479436"/>
    </source>
</evidence>
<reference evidence="5 6" key="1">
    <citation type="submission" date="2023-04" db="EMBL/GenBank/DDBJ databases">
        <title>Genome of Basidiobolus ranarum AG-B5.</title>
        <authorList>
            <person name="Stajich J.E."/>
            <person name="Carter-House D."/>
            <person name="Gryganskyi A."/>
        </authorList>
    </citation>
    <scope>NUCLEOTIDE SEQUENCE [LARGE SCALE GENOMIC DNA]</scope>
    <source>
        <strain evidence="5 6">AG-B5</strain>
    </source>
</reference>
<dbReference type="InterPro" id="IPR013763">
    <property type="entry name" value="Cyclin-like_dom"/>
</dbReference>
<feature type="domain" description="Cyclin-like" evidence="4">
    <location>
        <begin position="78"/>
        <end position="160"/>
    </location>
</feature>
<proteinExistence type="inferred from homology"/>
<dbReference type="InterPro" id="IPR006671">
    <property type="entry name" value="Cyclin_N"/>
</dbReference>
<gene>
    <name evidence="5" type="ORF">K7432_011739</name>
</gene>
<dbReference type="SMART" id="SM00385">
    <property type="entry name" value="CYCLIN"/>
    <property type="match status" value="1"/>
</dbReference>
<evidence type="ECO:0000256" key="2">
    <source>
        <dbReference type="ARBA" id="ARBA00023127"/>
    </source>
</evidence>
<evidence type="ECO:0000259" key="4">
    <source>
        <dbReference type="SMART" id="SM00385"/>
    </source>
</evidence>
<comment type="similarity">
    <text evidence="1">Belongs to the cyclin family. Cyclin C subfamily.</text>
</comment>
<name>A0ABR2VTC3_9FUNG</name>
<dbReference type="PANTHER" id="PTHR10026">
    <property type="entry name" value="CYCLIN"/>
    <property type="match status" value="1"/>
</dbReference>
<organism evidence="5 6">
    <name type="scientific">Basidiobolus ranarum</name>
    <dbReference type="NCBI Taxonomy" id="34480"/>
    <lineage>
        <taxon>Eukaryota</taxon>
        <taxon>Fungi</taxon>
        <taxon>Fungi incertae sedis</taxon>
        <taxon>Zoopagomycota</taxon>
        <taxon>Entomophthoromycotina</taxon>
        <taxon>Basidiobolomycetes</taxon>
        <taxon>Basidiobolales</taxon>
        <taxon>Basidiobolaceae</taxon>
        <taxon>Basidiobolus</taxon>
    </lineage>
</organism>
<dbReference type="Pfam" id="PF16899">
    <property type="entry name" value="Cyclin_C_2"/>
    <property type="match status" value="1"/>
</dbReference>
<dbReference type="NCBIfam" id="TIGR00569">
    <property type="entry name" value="ccl1"/>
    <property type="match status" value="1"/>
</dbReference>
<dbReference type="CDD" id="cd20524">
    <property type="entry name" value="CYCLIN_CCNH_rpt1"/>
    <property type="match status" value="1"/>
</dbReference>
<evidence type="ECO:0000256" key="1">
    <source>
        <dbReference type="ARBA" id="ARBA00008638"/>
    </source>
</evidence>
<dbReference type="EMBL" id="JASJQH010007818">
    <property type="protein sequence ID" value="KAK9701388.1"/>
    <property type="molecule type" value="Genomic_DNA"/>
</dbReference>
<keyword evidence="2 3" id="KW-0195">Cyclin</keyword>
<dbReference type="InterPro" id="IPR043198">
    <property type="entry name" value="Cyclin/Ssn8"/>
</dbReference>
<accession>A0ABR2VTC3</accession>
<protein>
    <recommendedName>
        <fullName evidence="4">Cyclin-like domain-containing protein</fullName>
    </recommendedName>
</protein>
<dbReference type="InterPro" id="IPR031658">
    <property type="entry name" value="Cyclin_C_2"/>
</dbReference>
<dbReference type="CDD" id="cd20525">
    <property type="entry name" value="CYCLIN_CCNH_rpt2"/>
    <property type="match status" value="1"/>
</dbReference>
<dbReference type="Gene3D" id="1.10.472.10">
    <property type="entry name" value="Cyclin-like"/>
    <property type="match status" value="2"/>
</dbReference>
<sequence>MSKQLKPLYEQSSQYRDWRFSEKQLQEIRQQSNQASIERVKTNLEEAKQLGDNPQTNSEQTNYLNVNDELALVGFYETKVRDFCKAFQFPNKVKATAITYMKRFFLYNTVMDYHPKTIMLTSLFLATKVENSFIAIDDFAQRIPKTTAQSILDLEFIISQSLKFEFTIHHPYRPLHGLYLDMQSHIQDLAILTSTYEKAVDWVDKSLYTDLIFLYQPSQIAMAAMNLAGKQFRCDIEGYLNEKFRDEPNSLTKLQNILGEIEKILQEYKPVQIAVVREIDRRLIFCRNPEKNPDSLLFKRKKALEEEEEILRKQKKLKLAEEKEREIASVLN</sequence>
<comment type="caution">
    <text evidence="5">The sequence shown here is derived from an EMBL/GenBank/DDBJ whole genome shotgun (WGS) entry which is preliminary data.</text>
</comment>
<evidence type="ECO:0000313" key="5">
    <source>
        <dbReference type="EMBL" id="KAK9701388.1"/>
    </source>
</evidence>
<evidence type="ECO:0000256" key="3">
    <source>
        <dbReference type="RuleBase" id="RU000383"/>
    </source>
</evidence>
<dbReference type="InterPro" id="IPR027081">
    <property type="entry name" value="CyclinH/Ccl1"/>
</dbReference>